<evidence type="ECO:0000313" key="5">
    <source>
        <dbReference type="EMBL" id="MEF3834629.1"/>
    </source>
</evidence>
<dbReference type="PANTHER" id="PTHR15337">
    <property type="entry name" value="ANTERIOR GRADIENT PROTEIN-RELATED"/>
    <property type="match status" value="1"/>
</dbReference>
<name>A0ABU7XVZ6_9FLAO</name>
<dbReference type="Gene3D" id="1.25.40.10">
    <property type="entry name" value="Tetratricopeptide repeat domain"/>
    <property type="match status" value="1"/>
</dbReference>
<feature type="signal peptide" evidence="3">
    <location>
        <begin position="1"/>
        <end position="19"/>
    </location>
</feature>
<dbReference type="InterPro" id="IPR011990">
    <property type="entry name" value="TPR-like_helical_dom_sf"/>
</dbReference>
<dbReference type="InterPro" id="IPR036249">
    <property type="entry name" value="Thioredoxin-like_sf"/>
</dbReference>
<dbReference type="Proteomes" id="UP001337305">
    <property type="component" value="Unassembled WGS sequence"/>
</dbReference>
<dbReference type="SUPFAM" id="SSF48452">
    <property type="entry name" value="TPR-like"/>
    <property type="match status" value="1"/>
</dbReference>
<comment type="caution">
    <text evidence="5">The sequence shown here is derived from an EMBL/GenBank/DDBJ whole genome shotgun (WGS) entry which is preliminary data.</text>
</comment>
<dbReference type="EMBL" id="JAODOP010000004">
    <property type="protein sequence ID" value="MEF3834629.1"/>
    <property type="molecule type" value="Genomic_DNA"/>
</dbReference>
<keyword evidence="2" id="KW-0676">Redox-active center</keyword>
<dbReference type="InterPro" id="IPR017937">
    <property type="entry name" value="Thioredoxin_CS"/>
</dbReference>
<evidence type="ECO:0000256" key="2">
    <source>
        <dbReference type="ARBA" id="ARBA00023284"/>
    </source>
</evidence>
<reference evidence="5 6" key="1">
    <citation type="submission" date="2022-09" db="EMBL/GenBank/DDBJ databases">
        <title>Genome sequencing of Flavivirga sp. MEBiC05379.</title>
        <authorList>
            <person name="Oh H.-M."/>
            <person name="Kwon K.K."/>
            <person name="Park M.J."/>
            <person name="Yang S.-H."/>
        </authorList>
    </citation>
    <scope>NUCLEOTIDE SEQUENCE [LARGE SCALE GENOMIC DNA]</scope>
    <source>
        <strain evidence="5 6">MEBiC05379</strain>
    </source>
</reference>
<dbReference type="PROSITE" id="PS00194">
    <property type="entry name" value="THIOREDOXIN_1"/>
    <property type="match status" value="1"/>
</dbReference>
<dbReference type="Pfam" id="PF03190">
    <property type="entry name" value="Thioredox_DsbH"/>
    <property type="match status" value="1"/>
</dbReference>
<feature type="chain" id="PRO_5046552322" evidence="3">
    <location>
        <begin position="20"/>
        <end position="401"/>
    </location>
</feature>
<dbReference type="PROSITE" id="PS51352">
    <property type="entry name" value="THIOREDOXIN_2"/>
    <property type="match status" value="1"/>
</dbReference>
<evidence type="ECO:0000313" key="6">
    <source>
        <dbReference type="Proteomes" id="UP001337305"/>
    </source>
</evidence>
<dbReference type="PANTHER" id="PTHR15337:SF11">
    <property type="entry name" value="THIOREDOXIN DOMAIN-CONTAINING PROTEIN"/>
    <property type="match status" value="1"/>
</dbReference>
<dbReference type="InterPro" id="IPR013766">
    <property type="entry name" value="Thioredoxin_domain"/>
</dbReference>
<dbReference type="RefSeq" id="WP_303306946.1">
    <property type="nucleotide sequence ID" value="NZ_JAODOP010000004.1"/>
</dbReference>
<keyword evidence="6" id="KW-1185">Reference proteome</keyword>
<dbReference type="InterPro" id="IPR051099">
    <property type="entry name" value="AGR/TXD"/>
</dbReference>
<gene>
    <name evidence="5" type="ORF">N1F79_15940</name>
</gene>
<protein>
    <submittedName>
        <fullName evidence="5">DUF255 domain-containing protein</fullName>
    </submittedName>
</protein>
<accession>A0ABU7XVZ6</accession>
<dbReference type="InterPro" id="IPR004879">
    <property type="entry name" value="Ssp411-like_TRX"/>
</dbReference>
<keyword evidence="1 3" id="KW-0732">Signal</keyword>
<evidence type="ECO:0000259" key="4">
    <source>
        <dbReference type="PROSITE" id="PS51352"/>
    </source>
</evidence>
<dbReference type="SUPFAM" id="SSF52833">
    <property type="entry name" value="Thioredoxin-like"/>
    <property type="match status" value="1"/>
</dbReference>
<sequence>MKKIIVILIVFVTSHLMYAQGVSFEHGTFADALSKAKAENKMIFMDCYTTWCGPCKKMSKEVFPQQEVGDYMNTHFVSIKMDMEKGEGIQLTKMYGVKAFPTLLFMDANGKVMHTKVGGADVAGFIAEAKAANDPTKQFWYIEKQYKDGKRDIATISNYIKALFESFKKDEAKKIGQEFIPSLTQDQYNTEEGFTIVAYTGVDFKSEPYNYILNNRAIFEANEKIGQQSVDYVLSNAISSYINGIASTGTLEELKSAIEETKKDFINPQQEMIETNYYNTYYLANKQFDTWFEANKMQADEATEKNMRLSMYINTAYNIAVNPDFSQAGLYERAIKLTERIPSEDPEFLAAYYCLAELYKKVGNKSKALENINIFIKKNTEKGGVEDKRVTDLKLAIGQMQ</sequence>
<evidence type="ECO:0000256" key="1">
    <source>
        <dbReference type="ARBA" id="ARBA00022729"/>
    </source>
</evidence>
<organism evidence="5 6">
    <name type="scientific">Flavivirga spongiicola</name>
    <dbReference type="NCBI Taxonomy" id="421621"/>
    <lineage>
        <taxon>Bacteria</taxon>
        <taxon>Pseudomonadati</taxon>
        <taxon>Bacteroidota</taxon>
        <taxon>Flavobacteriia</taxon>
        <taxon>Flavobacteriales</taxon>
        <taxon>Flavobacteriaceae</taxon>
        <taxon>Flavivirga</taxon>
    </lineage>
</organism>
<dbReference type="Gene3D" id="3.40.30.10">
    <property type="entry name" value="Glutaredoxin"/>
    <property type="match status" value="1"/>
</dbReference>
<proteinExistence type="predicted"/>
<evidence type="ECO:0000256" key="3">
    <source>
        <dbReference type="SAM" id="SignalP"/>
    </source>
</evidence>
<feature type="domain" description="Thioredoxin" evidence="4">
    <location>
        <begin position="5"/>
        <end position="134"/>
    </location>
</feature>